<evidence type="ECO:0000313" key="2">
    <source>
        <dbReference type="Proteomes" id="UP000186905"/>
    </source>
</evidence>
<dbReference type="AlphaFoldDB" id="A0A1Q9GVE4"/>
<protein>
    <recommendedName>
        <fullName evidence="3">LafD</fullName>
    </recommendedName>
</protein>
<comment type="caution">
    <text evidence="1">The sequence shown here is derived from an EMBL/GenBank/DDBJ whole genome shotgun (WGS) entry which is preliminary data.</text>
</comment>
<accession>A0A1Q9GVE4</accession>
<keyword evidence="2" id="KW-1185">Reference proteome</keyword>
<proteinExistence type="predicted"/>
<reference evidence="1 2" key="1">
    <citation type="submission" date="2016-09" db="EMBL/GenBank/DDBJ databases">
        <title>Photobacterium proteolyticum sp. nov. a protease producing bacterium isolated from ocean sediments of Laizhou Bay.</title>
        <authorList>
            <person name="Li Y."/>
        </authorList>
    </citation>
    <scope>NUCLEOTIDE SEQUENCE [LARGE SCALE GENOMIC DNA]</scope>
    <source>
        <strain evidence="1 2">13-12</strain>
    </source>
</reference>
<dbReference type="Proteomes" id="UP000186905">
    <property type="component" value="Unassembled WGS sequence"/>
</dbReference>
<gene>
    <name evidence="1" type="ORF">BIT28_02015</name>
</gene>
<dbReference type="EMBL" id="MJIL01000051">
    <property type="protein sequence ID" value="OLQ79137.1"/>
    <property type="molecule type" value="Genomic_DNA"/>
</dbReference>
<organism evidence="1 2">
    <name type="scientific">Photobacterium proteolyticum</name>
    <dbReference type="NCBI Taxonomy" id="1903952"/>
    <lineage>
        <taxon>Bacteria</taxon>
        <taxon>Pseudomonadati</taxon>
        <taxon>Pseudomonadota</taxon>
        <taxon>Gammaproteobacteria</taxon>
        <taxon>Vibrionales</taxon>
        <taxon>Vibrionaceae</taxon>
        <taxon>Photobacterium</taxon>
    </lineage>
</organism>
<sequence>MVSMPKVSPQTLRQLANQLQAATRDENWQAVKQLDLQLRPILLAYRTIPHSSVLEAELAKLKQGHQLAYSALSTARDKVKQHIDSAPEQKERILAYQLAMDME</sequence>
<evidence type="ECO:0008006" key="3">
    <source>
        <dbReference type="Google" id="ProtNLM"/>
    </source>
</evidence>
<evidence type="ECO:0000313" key="1">
    <source>
        <dbReference type="EMBL" id="OLQ79137.1"/>
    </source>
</evidence>
<name>A0A1Q9GVE4_9GAMM</name>
<dbReference type="STRING" id="1903952.BIT28_02015"/>